<evidence type="ECO:0000313" key="4">
    <source>
        <dbReference type="Proteomes" id="UP001267710"/>
    </source>
</evidence>
<reference evidence="3 4" key="1">
    <citation type="submission" date="2023-08" db="EMBL/GenBank/DDBJ databases">
        <title>Functional and genomic diversity of the sorghum phyllosphere microbiome.</title>
        <authorList>
            <person name="Shade A."/>
        </authorList>
    </citation>
    <scope>NUCLEOTIDE SEQUENCE [LARGE SCALE GENOMIC DNA]</scope>
    <source>
        <strain evidence="3 4">SORGH_AS_0335</strain>
    </source>
</reference>
<protein>
    <submittedName>
        <fullName evidence="3">Membrane-associated PAP2 superfamily phosphatase</fullName>
    </submittedName>
</protein>
<feature type="domain" description="Phosphatidic acid phosphatase type 2/haloperoxidase" evidence="2">
    <location>
        <begin position="89"/>
        <end position="215"/>
    </location>
</feature>
<dbReference type="Proteomes" id="UP001267710">
    <property type="component" value="Unassembled WGS sequence"/>
</dbReference>
<feature type="transmembrane region" description="Helical" evidence="1">
    <location>
        <begin position="172"/>
        <end position="189"/>
    </location>
</feature>
<proteinExistence type="predicted"/>
<accession>A0ABU1IDS7</accession>
<organism evidence="3 4">
    <name type="scientific">Paracidovorax wautersii</name>
    <dbReference type="NCBI Taxonomy" id="1177982"/>
    <lineage>
        <taxon>Bacteria</taxon>
        <taxon>Pseudomonadati</taxon>
        <taxon>Pseudomonadota</taxon>
        <taxon>Betaproteobacteria</taxon>
        <taxon>Burkholderiales</taxon>
        <taxon>Comamonadaceae</taxon>
        <taxon>Paracidovorax</taxon>
    </lineage>
</organism>
<sequence>MPVRSLWRLCAVTVCLFLAAALWDATALDLPLARLSGDGAGFAWRSHPAVVRWLHEVPRHLSTLGVLALIAGVWWPWGFLRSMARADRLQLVGSILAAMGAVIVAKRLSATSCPWDLAEFGGMARYVSHWSWGTYDGGPGHCFPGGHASAAFAYLAGWCVVRRTQPGLSGRWLAGALAAGLVLGVAQQVRGAHYMSHTFWSAWICWTTGLAVEAAVTAWRRGRAGGGALLRDTKLNEA</sequence>
<dbReference type="CDD" id="cd03396">
    <property type="entry name" value="PAP2_like_6"/>
    <property type="match status" value="1"/>
</dbReference>
<dbReference type="InterPro" id="IPR036938">
    <property type="entry name" value="PAP2/HPO_sf"/>
</dbReference>
<evidence type="ECO:0000313" key="3">
    <source>
        <dbReference type="EMBL" id="MDR6215374.1"/>
    </source>
</evidence>
<feature type="transmembrane region" description="Helical" evidence="1">
    <location>
        <begin position="61"/>
        <end position="80"/>
    </location>
</feature>
<dbReference type="EMBL" id="JAVIZX010000001">
    <property type="protein sequence ID" value="MDR6215374.1"/>
    <property type="molecule type" value="Genomic_DNA"/>
</dbReference>
<evidence type="ECO:0000259" key="2">
    <source>
        <dbReference type="Pfam" id="PF01569"/>
    </source>
</evidence>
<dbReference type="InterPro" id="IPR000326">
    <property type="entry name" value="PAP2/HPO"/>
</dbReference>
<name>A0ABU1IDS7_9BURK</name>
<gene>
    <name evidence="3" type="ORF">QE399_003063</name>
</gene>
<comment type="caution">
    <text evidence="3">The sequence shown here is derived from an EMBL/GenBank/DDBJ whole genome shotgun (WGS) entry which is preliminary data.</text>
</comment>
<keyword evidence="1" id="KW-0472">Membrane</keyword>
<dbReference type="RefSeq" id="WP_309829943.1">
    <property type="nucleotide sequence ID" value="NZ_JAVIZX010000001.1"/>
</dbReference>
<evidence type="ECO:0000256" key="1">
    <source>
        <dbReference type="SAM" id="Phobius"/>
    </source>
</evidence>
<keyword evidence="4" id="KW-1185">Reference proteome</keyword>
<keyword evidence="1" id="KW-0812">Transmembrane</keyword>
<dbReference type="SUPFAM" id="SSF48317">
    <property type="entry name" value="Acid phosphatase/Vanadium-dependent haloperoxidase"/>
    <property type="match status" value="1"/>
</dbReference>
<dbReference type="Pfam" id="PF01569">
    <property type="entry name" value="PAP2"/>
    <property type="match status" value="1"/>
</dbReference>
<keyword evidence="1" id="KW-1133">Transmembrane helix</keyword>
<feature type="transmembrane region" description="Helical" evidence="1">
    <location>
        <begin position="201"/>
        <end position="219"/>
    </location>
</feature>